<dbReference type="InterPro" id="IPR001209">
    <property type="entry name" value="Ribosomal_uS14"/>
</dbReference>
<keyword evidence="9" id="KW-1185">Reference proteome</keyword>
<dbReference type="CTD" id="63931"/>
<evidence type="ECO:0000313" key="10">
    <source>
        <dbReference type="RefSeq" id="XP_026277469.1"/>
    </source>
</evidence>
<evidence type="ECO:0000256" key="1">
    <source>
        <dbReference type="ARBA" id="ARBA00004427"/>
    </source>
</evidence>
<evidence type="ECO:0000256" key="5">
    <source>
        <dbReference type="ARBA" id="ARBA00022980"/>
    </source>
</evidence>
<evidence type="ECO:0000256" key="6">
    <source>
        <dbReference type="ARBA" id="ARBA00023274"/>
    </source>
</evidence>
<gene>
    <name evidence="10" type="primary">LOC113205895</name>
</gene>
<proteinExistence type="inferred from homology"/>
<evidence type="ECO:0000256" key="4">
    <source>
        <dbReference type="ARBA" id="ARBA00011542"/>
    </source>
</evidence>
<dbReference type="GO" id="GO:0005763">
    <property type="term" value="C:mitochondrial small ribosomal subunit"/>
    <property type="evidence" value="ECO:0007669"/>
    <property type="project" value="TreeGrafter"/>
</dbReference>
<dbReference type="OrthoDB" id="413436at2759"/>
<dbReference type="GO" id="GO:0006412">
    <property type="term" value="P:translation"/>
    <property type="evidence" value="ECO:0007669"/>
    <property type="project" value="InterPro"/>
</dbReference>
<evidence type="ECO:0000256" key="7">
    <source>
        <dbReference type="ARBA" id="ARBA00035167"/>
    </source>
</evidence>
<reference evidence="10" key="1">
    <citation type="submission" date="2025-08" db="UniProtKB">
        <authorList>
            <consortium name="RefSeq"/>
        </authorList>
    </citation>
    <scope>IDENTIFICATION</scope>
    <source>
        <tissue evidence="10">Whole organism</tissue>
    </source>
</reference>
<dbReference type="RefSeq" id="XP_026277469.1">
    <property type="nucleotide sequence ID" value="XM_026421684.2"/>
</dbReference>
<dbReference type="Pfam" id="PF00253">
    <property type="entry name" value="Ribosomal_S14"/>
    <property type="match status" value="1"/>
</dbReference>
<dbReference type="GO" id="GO:0003735">
    <property type="term" value="F:structural constituent of ribosome"/>
    <property type="evidence" value="ECO:0007669"/>
    <property type="project" value="InterPro"/>
</dbReference>
<dbReference type="PANTHER" id="PTHR19836:SF19">
    <property type="entry name" value="SMALL RIBOSOMAL SUBUNIT PROTEIN US14M"/>
    <property type="match status" value="1"/>
</dbReference>
<dbReference type="PROSITE" id="PS00527">
    <property type="entry name" value="RIBOSOMAL_S14"/>
    <property type="match status" value="1"/>
</dbReference>
<comment type="subcellular location">
    <subcellularLocation>
        <location evidence="2">Cytoplasm</location>
        <location evidence="2">Cytosol</location>
    </subcellularLocation>
    <subcellularLocation>
        <location evidence="1">Rough endoplasmic reticulum</location>
    </subcellularLocation>
</comment>
<protein>
    <recommendedName>
        <fullName evidence="7">Small ribosomal subunit protein uS14</fullName>
    </recommendedName>
    <alternativeName>
        <fullName evidence="8">40S ribosomal protein S29</fullName>
    </alternativeName>
</protein>
<keyword evidence="6" id="KW-0687">Ribonucleoprotein</keyword>
<dbReference type="PANTHER" id="PTHR19836">
    <property type="entry name" value="30S RIBOSOMAL PROTEIN S14"/>
    <property type="match status" value="1"/>
</dbReference>
<organism evidence="9 10">
    <name type="scientific">Frankliniella occidentalis</name>
    <name type="common">Western flower thrips</name>
    <name type="synonym">Euthrips occidentalis</name>
    <dbReference type="NCBI Taxonomy" id="133901"/>
    <lineage>
        <taxon>Eukaryota</taxon>
        <taxon>Metazoa</taxon>
        <taxon>Ecdysozoa</taxon>
        <taxon>Arthropoda</taxon>
        <taxon>Hexapoda</taxon>
        <taxon>Insecta</taxon>
        <taxon>Pterygota</taxon>
        <taxon>Neoptera</taxon>
        <taxon>Paraneoptera</taxon>
        <taxon>Thysanoptera</taxon>
        <taxon>Terebrantia</taxon>
        <taxon>Thripoidea</taxon>
        <taxon>Thripidae</taxon>
        <taxon>Frankliniella</taxon>
    </lineage>
</organism>
<comment type="subunit">
    <text evidence="4">Component of the 40S small ribosomal subunit.</text>
</comment>
<comment type="similarity">
    <text evidence="3">Belongs to the universal ribosomal protein uS14 family.</text>
</comment>
<evidence type="ECO:0000256" key="2">
    <source>
        <dbReference type="ARBA" id="ARBA00004514"/>
    </source>
</evidence>
<name>A0A6J1S8F6_FRAOC</name>
<dbReference type="AlphaFoldDB" id="A0A6J1S8F6"/>
<sequence>MSLFKNGLRSIFSPLLLRTPNPAVQTQQVRTKFVNRHQKNDQKRRVVVKNFGKERLLLNTVYRCTVLPPEVRNVAHEEVCALPRDSNYIRTVKRCYVTSRPKGMVHEFRVSRIIFRMLADYNKLSGMMRAKWGCN</sequence>
<dbReference type="InterPro" id="IPR018271">
    <property type="entry name" value="Ribosomal_uS14_CS"/>
</dbReference>
<dbReference type="GO" id="GO:0005829">
    <property type="term" value="C:cytosol"/>
    <property type="evidence" value="ECO:0007669"/>
    <property type="project" value="UniProtKB-SubCell"/>
</dbReference>
<accession>A0A6J1S8F6</accession>
<evidence type="ECO:0000256" key="8">
    <source>
        <dbReference type="ARBA" id="ARBA00035455"/>
    </source>
</evidence>
<dbReference type="KEGG" id="foc:113205895"/>
<dbReference type="GeneID" id="113205895"/>
<dbReference type="SUPFAM" id="SSF57716">
    <property type="entry name" value="Glucocorticoid receptor-like (DNA-binding domain)"/>
    <property type="match status" value="1"/>
</dbReference>
<evidence type="ECO:0000256" key="3">
    <source>
        <dbReference type="ARBA" id="ARBA00009083"/>
    </source>
</evidence>
<dbReference type="Proteomes" id="UP000504606">
    <property type="component" value="Unplaced"/>
</dbReference>
<keyword evidence="5 10" id="KW-0689">Ribosomal protein</keyword>
<dbReference type="Gene3D" id="1.10.287.1480">
    <property type="match status" value="1"/>
</dbReference>
<evidence type="ECO:0000313" key="9">
    <source>
        <dbReference type="Proteomes" id="UP000504606"/>
    </source>
</evidence>
<dbReference type="GO" id="GO:0005791">
    <property type="term" value="C:rough endoplasmic reticulum"/>
    <property type="evidence" value="ECO:0007669"/>
    <property type="project" value="UniProtKB-SubCell"/>
</dbReference>